<keyword evidence="2" id="KW-0433">Leucine-rich repeat</keyword>
<dbReference type="Pfam" id="PF18052">
    <property type="entry name" value="Rx_N"/>
    <property type="match status" value="1"/>
</dbReference>
<dbReference type="PANTHER" id="PTHR23155:SF943">
    <property type="entry name" value="OS08G0193700 PROTEIN"/>
    <property type="match status" value="1"/>
</dbReference>
<organism evidence="11 12">
    <name type="scientific">Digitaria exilis</name>
    <dbReference type="NCBI Taxonomy" id="1010633"/>
    <lineage>
        <taxon>Eukaryota</taxon>
        <taxon>Viridiplantae</taxon>
        <taxon>Streptophyta</taxon>
        <taxon>Embryophyta</taxon>
        <taxon>Tracheophyta</taxon>
        <taxon>Spermatophyta</taxon>
        <taxon>Magnoliopsida</taxon>
        <taxon>Liliopsida</taxon>
        <taxon>Poales</taxon>
        <taxon>Poaceae</taxon>
        <taxon>PACMAD clade</taxon>
        <taxon>Panicoideae</taxon>
        <taxon>Panicodae</taxon>
        <taxon>Paniceae</taxon>
        <taxon>Anthephorinae</taxon>
        <taxon>Digitaria</taxon>
    </lineage>
</organism>
<keyword evidence="6" id="KW-0175">Coiled coil</keyword>
<evidence type="ECO:0000256" key="2">
    <source>
        <dbReference type="ARBA" id="ARBA00022614"/>
    </source>
</evidence>
<dbReference type="InterPro" id="IPR055414">
    <property type="entry name" value="LRR_R13L4/SHOC2-like"/>
</dbReference>
<dbReference type="Gene3D" id="1.10.8.430">
    <property type="entry name" value="Helical domain of apoptotic protease-activating factors"/>
    <property type="match status" value="1"/>
</dbReference>
<dbReference type="OrthoDB" id="635025at2759"/>
<keyword evidence="4" id="KW-0547">Nucleotide-binding</keyword>
<comment type="caution">
    <text evidence="11">The sequence shown here is derived from an EMBL/GenBank/DDBJ whole genome shotgun (WGS) entry which is preliminary data.</text>
</comment>
<dbReference type="GO" id="GO:0042742">
    <property type="term" value="P:defense response to bacterium"/>
    <property type="evidence" value="ECO:0007669"/>
    <property type="project" value="UniProtKB-ARBA"/>
</dbReference>
<dbReference type="GO" id="GO:0009626">
    <property type="term" value="P:plant-type hypersensitive response"/>
    <property type="evidence" value="ECO:0007669"/>
    <property type="project" value="UniProtKB-ARBA"/>
</dbReference>
<dbReference type="Gene3D" id="3.80.10.10">
    <property type="entry name" value="Ribonuclease Inhibitor"/>
    <property type="match status" value="1"/>
</dbReference>
<evidence type="ECO:0000313" key="11">
    <source>
        <dbReference type="EMBL" id="KAF8721770.1"/>
    </source>
</evidence>
<dbReference type="InterPro" id="IPR027417">
    <property type="entry name" value="P-loop_NTPase"/>
</dbReference>
<dbReference type="SUPFAM" id="SSF52058">
    <property type="entry name" value="L domain-like"/>
    <property type="match status" value="1"/>
</dbReference>
<dbReference type="InterPro" id="IPR044974">
    <property type="entry name" value="Disease_R_plants"/>
</dbReference>
<dbReference type="InterPro" id="IPR032675">
    <property type="entry name" value="LRR_dom_sf"/>
</dbReference>
<dbReference type="Pfam" id="PF00931">
    <property type="entry name" value="NB-ARC"/>
    <property type="match status" value="1"/>
</dbReference>
<evidence type="ECO:0000256" key="4">
    <source>
        <dbReference type="ARBA" id="ARBA00022741"/>
    </source>
</evidence>
<feature type="domain" description="NB-ARC" evidence="7">
    <location>
        <begin position="173"/>
        <end position="349"/>
    </location>
</feature>
<dbReference type="InterPro" id="IPR038005">
    <property type="entry name" value="RX-like_CC"/>
</dbReference>
<proteinExistence type="inferred from homology"/>
<accession>A0A835C2B7</accession>
<dbReference type="InterPro" id="IPR058922">
    <property type="entry name" value="WHD_DRP"/>
</dbReference>
<dbReference type="Gene3D" id="1.20.5.4130">
    <property type="match status" value="1"/>
</dbReference>
<dbReference type="InterPro" id="IPR041118">
    <property type="entry name" value="Rx_N"/>
</dbReference>
<feature type="domain" description="Disease resistance R13L4/SHOC-2-like LRR" evidence="10">
    <location>
        <begin position="564"/>
        <end position="888"/>
    </location>
</feature>
<evidence type="ECO:0000256" key="3">
    <source>
        <dbReference type="ARBA" id="ARBA00022737"/>
    </source>
</evidence>
<dbReference type="Gene3D" id="1.10.10.10">
    <property type="entry name" value="Winged helix-like DNA-binding domain superfamily/Winged helix DNA-binding domain"/>
    <property type="match status" value="1"/>
</dbReference>
<evidence type="ECO:0000259" key="10">
    <source>
        <dbReference type="Pfam" id="PF23598"/>
    </source>
</evidence>
<sequence>MAEAIAISLSEKLGEALSSSAALRISHLFSLRSDIAAAQRELDLLRAFLRFADSRRGRDADDHVVSNKWLRQLRHVAFELEDVADECSLLSVSGRGLARVCVNIRAWLALSRRLRKAREGLTRLSAAKEQYGICCPAADGAYDDVAISITRRTRAENAHFMEREEIVGFAAHEKQLMEWVVEDEDARRTVVAVCGMGGVGKTTLVARVYKQVATTHFDRAAWVVVSQEFTMVDLLRRILKELLLHRDTSSSFRHGSDVDDDDYRSLVEAVRDRLARWRYLIVLDDVWNAHLWNQQLRHAFPEDGTRSRVVITTRNRYVAMAAAPERVKTLDPLPEAEAWELFRAVAFREYVPVRACPSHLEELATGMLRRCCGLPLAIVTVGNLLALRDRTEFAWRNAHDSLVWDRSSSLDLGIGEAASILNLSIDDLPHHLRKCFLTCSVFPEDLSIKRKSLIRNWVAQGLVLQEQQQPGHRKAEDVADDYLDQIAQRNLLQVVDRNEFGRVKHFTIHDLIRELIIQRSTQEEGFLQLLKGKVTMDCNARIRHLVVDRCREEDTSFFSQWATLRTFNTFGSDLDASILSNFRLLTVLNLWLIHINKLPDSVTNLHNLRYLGIRSTLIQELPKELGKLHKLQTLDAKLSMIQMLPSSIEKLKSLRHLIVLTRETTDLLKPYPGTAVGVPHGLENLTSLQTLKYAQAHKKMIRSLAGLEQMRSLELSGVNESHIVDLSLSISRMTCLLRLGLAIQPGTDTALDLESISRPPMKLQRLSLIGRLEGGKLPSWTSSLTSLVHLQLCGCQIARDSLVLLAELPMLVNLGLVNNAYHEREMIFFKGGFPNLQKLTLQNLPNLRQIEFVEGCLGDLRHLAIGMCSELTETPQGMDKLKHLPNLELFGMPTEFVDKLKERNGGARYHNPASSDFYQQHRFISCFRFVERNK</sequence>
<reference evidence="11" key="1">
    <citation type="submission" date="2020-07" db="EMBL/GenBank/DDBJ databases">
        <title>Genome sequence and genetic diversity analysis of an under-domesticated orphan crop, white fonio (Digitaria exilis).</title>
        <authorList>
            <person name="Bennetzen J.L."/>
            <person name="Chen S."/>
            <person name="Ma X."/>
            <person name="Wang X."/>
            <person name="Yssel A.E.J."/>
            <person name="Chaluvadi S.R."/>
            <person name="Johnson M."/>
            <person name="Gangashetty P."/>
            <person name="Hamidou F."/>
            <person name="Sanogo M.D."/>
            <person name="Zwaenepoel A."/>
            <person name="Wallace J."/>
            <person name="Van De Peer Y."/>
            <person name="Van Deynze A."/>
        </authorList>
    </citation>
    <scope>NUCLEOTIDE SEQUENCE</scope>
    <source>
        <tissue evidence="11">Leaves</tissue>
    </source>
</reference>
<dbReference type="FunFam" id="1.10.10.10:FF:000322">
    <property type="entry name" value="Probable disease resistance protein At1g63360"/>
    <property type="match status" value="1"/>
</dbReference>
<dbReference type="Proteomes" id="UP000636709">
    <property type="component" value="Unassembled WGS sequence"/>
</dbReference>
<evidence type="ECO:0000259" key="9">
    <source>
        <dbReference type="Pfam" id="PF23559"/>
    </source>
</evidence>
<dbReference type="PANTHER" id="PTHR23155">
    <property type="entry name" value="DISEASE RESISTANCE PROTEIN RP"/>
    <property type="match status" value="1"/>
</dbReference>
<feature type="domain" description="Disease resistance protein winged helix" evidence="9">
    <location>
        <begin position="441"/>
        <end position="516"/>
    </location>
</feature>
<keyword evidence="3" id="KW-0677">Repeat</keyword>
<dbReference type="Pfam" id="PF23559">
    <property type="entry name" value="WHD_DRP"/>
    <property type="match status" value="1"/>
</dbReference>
<dbReference type="GO" id="GO:0002758">
    <property type="term" value="P:innate immune response-activating signaling pathway"/>
    <property type="evidence" value="ECO:0007669"/>
    <property type="project" value="UniProtKB-ARBA"/>
</dbReference>
<name>A0A835C2B7_9POAL</name>
<feature type="domain" description="Disease resistance N-terminal" evidence="8">
    <location>
        <begin position="8"/>
        <end position="91"/>
    </location>
</feature>
<dbReference type="InterPro" id="IPR002182">
    <property type="entry name" value="NB-ARC"/>
</dbReference>
<evidence type="ECO:0000256" key="1">
    <source>
        <dbReference type="ARBA" id="ARBA00008894"/>
    </source>
</evidence>
<protein>
    <submittedName>
        <fullName evidence="11">Uncharacterized protein</fullName>
    </submittedName>
</protein>
<dbReference type="CDD" id="cd14798">
    <property type="entry name" value="RX-CC_like"/>
    <property type="match status" value="1"/>
</dbReference>
<dbReference type="AlphaFoldDB" id="A0A835C2B7"/>
<evidence type="ECO:0000256" key="5">
    <source>
        <dbReference type="ARBA" id="ARBA00022821"/>
    </source>
</evidence>
<evidence type="ECO:0000259" key="8">
    <source>
        <dbReference type="Pfam" id="PF18052"/>
    </source>
</evidence>
<keyword evidence="5" id="KW-0611">Plant defense</keyword>
<dbReference type="InterPro" id="IPR036388">
    <property type="entry name" value="WH-like_DNA-bd_sf"/>
</dbReference>
<dbReference type="PRINTS" id="PR00364">
    <property type="entry name" value="DISEASERSIST"/>
</dbReference>
<gene>
    <name evidence="11" type="ORF">HU200_022949</name>
</gene>
<dbReference type="GO" id="GO:0043531">
    <property type="term" value="F:ADP binding"/>
    <property type="evidence" value="ECO:0007669"/>
    <property type="project" value="InterPro"/>
</dbReference>
<dbReference type="Gene3D" id="3.40.50.300">
    <property type="entry name" value="P-loop containing nucleotide triphosphate hydrolases"/>
    <property type="match status" value="1"/>
</dbReference>
<evidence type="ECO:0000313" key="12">
    <source>
        <dbReference type="Proteomes" id="UP000636709"/>
    </source>
</evidence>
<comment type="similarity">
    <text evidence="1">Belongs to the disease resistance NB-LRR family.</text>
</comment>
<dbReference type="SUPFAM" id="SSF52540">
    <property type="entry name" value="P-loop containing nucleoside triphosphate hydrolases"/>
    <property type="match status" value="1"/>
</dbReference>
<dbReference type="InterPro" id="IPR042197">
    <property type="entry name" value="Apaf_helical"/>
</dbReference>
<dbReference type="EMBL" id="JACEFO010001681">
    <property type="protein sequence ID" value="KAF8721770.1"/>
    <property type="molecule type" value="Genomic_DNA"/>
</dbReference>
<evidence type="ECO:0000256" key="6">
    <source>
        <dbReference type="ARBA" id="ARBA00023054"/>
    </source>
</evidence>
<evidence type="ECO:0000259" key="7">
    <source>
        <dbReference type="Pfam" id="PF00931"/>
    </source>
</evidence>
<keyword evidence="12" id="KW-1185">Reference proteome</keyword>
<dbReference type="Pfam" id="PF23598">
    <property type="entry name" value="LRR_14"/>
    <property type="match status" value="1"/>
</dbReference>
<dbReference type="FunFam" id="3.40.50.300:FF:001091">
    <property type="entry name" value="Probable disease resistance protein At1g61300"/>
    <property type="match status" value="1"/>
</dbReference>